<keyword evidence="3" id="KW-1185">Reference proteome</keyword>
<evidence type="ECO:0008006" key="4">
    <source>
        <dbReference type="Google" id="ProtNLM"/>
    </source>
</evidence>
<name>A0A4Y4DLX8_GLUUR</name>
<gene>
    <name evidence="2" type="ORF">AUR04nite_11490</name>
</gene>
<sequence length="142" mass="15889">MIEITAPVLIALLVLAGIVMFFGAMAVRRIQLRRTLGTFDASILTPKGKWMMVIGRYGGGHIDLLRFFSVSPIPRFVVERRGLDITGWRKPDEHEVQMIPQGFVIVELVRGGQPLLLAMDYQDYTGFSSWLEAGPIAGSWQI</sequence>
<dbReference type="InterPro" id="IPR019675">
    <property type="entry name" value="DUF2550"/>
</dbReference>
<proteinExistence type="predicted"/>
<evidence type="ECO:0000313" key="2">
    <source>
        <dbReference type="EMBL" id="GED05617.1"/>
    </source>
</evidence>
<accession>A0A4Y4DLX8</accession>
<keyword evidence="1" id="KW-0472">Membrane</keyword>
<keyword evidence="1" id="KW-1133">Transmembrane helix</keyword>
<keyword evidence="1" id="KW-0812">Transmembrane</keyword>
<dbReference type="Pfam" id="PF10739">
    <property type="entry name" value="DUF2550"/>
    <property type="match status" value="1"/>
</dbReference>
<dbReference type="AlphaFoldDB" id="A0A4Y4DLX8"/>
<evidence type="ECO:0000313" key="3">
    <source>
        <dbReference type="Proteomes" id="UP000316612"/>
    </source>
</evidence>
<organism evidence="2 3">
    <name type="scientific">Glutamicibacter uratoxydans</name>
    <name type="common">Arthrobacter uratoxydans</name>
    <dbReference type="NCBI Taxonomy" id="43667"/>
    <lineage>
        <taxon>Bacteria</taxon>
        <taxon>Bacillati</taxon>
        <taxon>Actinomycetota</taxon>
        <taxon>Actinomycetes</taxon>
        <taxon>Micrococcales</taxon>
        <taxon>Micrococcaceae</taxon>
        <taxon>Glutamicibacter</taxon>
    </lineage>
</organism>
<dbReference type="EMBL" id="BJNY01000006">
    <property type="protein sequence ID" value="GED05617.1"/>
    <property type="molecule type" value="Genomic_DNA"/>
</dbReference>
<comment type="caution">
    <text evidence="2">The sequence shown here is derived from an EMBL/GenBank/DDBJ whole genome shotgun (WGS) entry which is preliminary data.</text>
</comment>
<reference evidence="2 3" key="1">
    <citation type="submission" date="2019-06" db="EMBL/GenBank/DDBJ databases">
        <title>Whole genome shotgun sequence of Glutamicibacter uratoxydans NBRC 15515.</title>
        <authorList>
            <person name="Hosoyama A."/>
            <person name="Uohara A."/>
            <person name="Ohji S."/>
            <person name="Ichikawa N."/>
        </authorList>
    </citation>
    <scope>NUCLEOTIDE SEQUENCE [LARGE SCALE GENOMIC DNA]</scope>
    <source>
        <strain evidence="2 3">NBRC 15515</strain>
    </source>
</reference>
<evidence type="ECO:0000256" key="1">
    <source>
        <dbReference type="SAM" id="Phobius"/>
    </source>
</evidence>
<protein>
    <recommendedName>
        <fullName evidence="4">DUF2550 domain-containing protein</fullName>
    </recommendedName>
</protein>
<dbReference type="OrthoDB" id="3267160at2"/>
<dbReference type="Proteomes" id="UP000316612">
    <property type="component" value="Unassembled WGS sequence"/>
</dbReference>
<dbReference type="RefSeq" id="WP_141362880.1">
    <property type="nucleotide sequence ID" value="NZ_BAAAJL010000007.1"/>
</dbReference>
<feature type="transmembrane region" description="Helical" evidence="1">
    <location>
        <begin position="6"/>
        <end position="27"/>
    </location>
</feature>